<evidence type="ECO:0000256" key="6">
    <source>
        <dbReference type="NCBIfam" id="TIGR01068"/>
    </source>
</evidence>
<keyword evidence="5" id="KW-0676">Redox-active center</keyword>
<proteinExistence type="inferred from homology"/>
<evidence type="ECO:0000313" key="9">
    <source>
        <dbReference type="EMBL" id="MCG2590128.1"/>
    </source>
</evidence>
<dbReference type="SUPFAM" id="SSF52833">
    <property type="entry name" value="Thioredoxin-like"/>
    <property type="match status" value="1"/>
</dbReference>
<dbReference type="InterPro" id="IPR005746">
    <property type="entry name" value="Thioredoxin"/>
</dbReference>
<dbReference type="PROSITE" id="PS00194">
    <property type="entry name" value="THIOREDOXIN_1"/>
    <property type="match status" value="1"/>
</dbReference>
<comment type="similarity">
    <text evidence="1 7">Belongs to the thioredoxin family.</text>
</comment>
<dbReference type="RefSeq" id="WP_237855485.1">
    <property type="nucleotide sequence ID" value="NZ_JAKLWS010000026.1"/>
</dbReference>
<organism evidence="9 10">
    <name type="scientific">Rhodohalobacter sulfatireducens</name>
    <dbReference type="NCBI Taxonomy" id="2911366"/>
    <lineage>
        <taxon>Bacteria</taxon>
        <taxon>Pseudomonadati</taxon>
        <taxon>Balneolota</taxon>
        <taxon>Balneolia</taxon>
        <taxon>Balneolales</taxon>
        <taxon>Balneolaceae</taxon>
        <taxon>Rhodohalobacter</taxon>
    </lineage>
</organism>
<reference evidence="9" key="2">
    <citation type="submission" date="2024-05" db="EMBL/GenBank/DDBJ databases">
        <title>Rhodohalobacter halophilus gen. nov., sp. nov., a moderately halophilic member of the family Balneolaceae.</title>
        <authorList>
            <person name="Xia J."/>
        </authorList>
    </citation>
    <scope>NUCLEOTIDE SEQUENCE</scope>
    <source>
        <strain evidence="9">WB101</strain>
    </source>
</reference>
<dbReference type="PRINTS" id="PR00421">
    <property type="entry name" value="THIOREDOXIN"/>
</dbReference>
<dbReference type="PIRSF" id="PIRSF000077">
    <property type="entry name" value="Thioredoxin"/>
    <property type="match status" value="1"/>
</dbReference>
<evidence type="ECO:0000256" key="3">
    <source>
        <dbReference type="ARBA" id="ARBA00022982"/>
    </source>
</evidence>
<dbReference type="EMBL" id="JAKLWS010000026">
    <property type="protein sequence ID" value="MCG2590128.1"/>
    <property type="molecule type" value="Genomic_DNA"/>
</dbReference>
<protein>
    <recommendedName>
        <fullName evidence="6 7">Thioredoxin</fullName>
    </recommendedName>
</protein>
<dbReference type="CDD" id="cd02947">
    <property type="entry name" value="TRX_family"/>
    <property type="match status" value="1"/>
</dbReference>
<feature type="domain" description="Thioredoxin" evidence="8">
    <location>
        <begin position="1"/>
        <end position="110"/>
    </location>
</feature>
<keyword evidence="4" id="KW-1015">Disulfide bond</keyword>
<evidence type="ECO:0000256" key="1">
    <source>
        <dbReference type="ARBA" id="ARBA00008987"/>
    </source>
</evidence>
<evidence type="ECO:0000256" key="7">
    <source>
        <dbReference type="PIRNR" id="PIRNR000077"/>
    </source>
</evidence>
<dbReference type="PANTHER" id="PTHR45663:SF11">
    <property type="entry name" value="GEO12009P1"/>
    <property type="match status" value="1"/>
</dbReference>
<gene>
    <name evidence="9" type="primary">trxA</name>
    <name evidence="9" type="ORF">L6773_16235</name>
</gene>
<dbReference type="InterPro" id="IPR036249">
    <property type="entry name" value="Thioredoxin-like_sf"/>
</dbReference>
<dbReference type="Proteomes" id="UP001165366">
    <property type="component" value="Unassembled WGS sequence"/>
</dbReference>
<dbReference type="Gene3D" id="3.40.30.10">
    <property type="entry name" value="Glutaredoxin"/>
    <property type="match status" value="1"/>
</dbReference>
<dbReference type="PANTHER" id="PTHR45663">
    <property type="entry name" value="GEO12009P1"/>
    <property type="match status" value="1"/>
</dbReference>
<sequence length="111" mass="12731">MNNTEAKEITFNDLIKGETPVLVDFYADWCGPCRMMPPILQEVKNRFGDDLQIIKIDTEKNPDVAIHYNVRGIPNMILFHKGDVLWQQAGVIQAPQLETIIRQKLEEHEAA</sequence>
<keyword evidence="3" id="KW-0249">Electron transport</keyword>
<reference evidence="9" key="1">
    <citation type="submission" date="2022-01" db="EMBL/GenBank/DDBJ databases">
        <authorList>
            <person name="Wang Y."/>
        </authorList>
    </citation>
    <scope>NUCLEOTIDE SEQUENCE</scope>
    <source>
        <strain evidence="9">WB101</strain>
    </source>
</reference>
<keyword evidence="2" id="KW-0813">Transport</keyword>
<evidence type="ECO:0000256" key="5">
    <source>
        <dbReference type="ARBA" id="ARBA00023284"/>
    </source>
</evidence>
<accession>A0ABS9KH03</accession>
<dbReference type="PROSITE" id="PS51352">
    <property type="entry name" value="THIOREDOXIN_2"/>
    <property type="match status" value="1"/>
</dbReference>
<dbReference type="InterPro" id="IPR017937">
    <property type="entry name" value="Thioredoxin_CS"/>
</dbReference>
<keyword evidence="10" id="KW-1185">Reference proteome</keyword>
<evidence type="ECO:0000256" key="2">
    <source>
        <dbReference type="ARBA" id="ARBA00022448"/>
    </source>
</evidence>
<dbReference type="NCBIfam" id="TIGR01068">
    <property type="entry name" value="thioredoxin"/>
    <property type="match status" value="1"/>
</dbReference>
<evidence type="ECO:0000313" key="10">
    <source>
        <dbReference type="Proteomes" id="UP001165366"/>
    </source>
</evidence>
<dbReference type="InterPro" id="IPR013766">
    <property type="entry name" value="Thioredoxin_domain"/>
</dbReference>
<evidence type="ECO:0000256" key="4">
    <source>
        <dbReference type="ARBA" id="ARBA00023157"/>
    </source>
</evidence>
<dbReference type="Pfam" id="PF00085">
    <property type="entry name" value="Thioredoxin"/>
    <property type="match status" value="1"/>
</dbReference>
<name>A0ABS9KH03_9BACT</name>
<comment type="caution">
    <text evidence="9">The sequence shown here is derived from an EMBL/GenBank/DDBJ whole genome shotgun (WGS) entry which is preliminary data.</text>
</comment>
<evidence type="ECO:0000259" key="8">
    <source>
        <dbReference type="PROSITE" id="PS51352"/>
    </source>
</evidence>